<dbReference type="PANTHER" id="PTHR10381">
    <property type="entry name" value="ATP-DEPENDENT CLP PROTEASE PROTEOLYTIC SUBUNIT"/>
    <property type="match status" value="1"/>
</dbReference>
<reference evidence="3 5" key="1">
    <citation type="submission" date="2023-09" db="EMBL/GenBank/DDBJ databases">
        <title>Flavobacterium sp. a novel bacteria isolate from Pepper rhizosphere.</title>
        <authorList>
            <person name="Peng Y."/>
            <person name="Lee J."/>
        </authorList>
    </citation>
    <scope>NUCLEOTIDE SEQUENCE</scope>
    <source>
        <strain evidence="3">PMR2A8</strain>
        <strain evidence="4 5">PMTSA4</strain>
    </source>
</reference>
<evidence type="ECO:0000313" key="5">
    <source>
        <dbReference type="Proteomes" id="UP001304515"/>
    </source>
</evidence>
<dbReference type="GO" id="GO:0004176">
    <property type="term" value="F:ATP-dependent peptidase activity"/>
    <property type="evidence" value="ECO:0007669"/>
    <property type="project" value="TreeGrafter"/>
</dbReference>
<evidence type="ECO:0000256" key="1">
    <source>
        <dbReference type="SAM" id="Coils"/>
    </source>
</evidence>
<keyword evidence="1" id="KW-0175">Coiled coil</keyword>
<organism evidence="3">
    <name type="scientific">Flavobacterium capsici</name>
    <dbReference type="NCBI Taxonomy" id="3075618"/>
    <lineage>
        <taxon>Bacteria</taxon>
        <taxon>Pseudomonadati</taxon>
        <taxon>Bacteroidota</taxon>
        <taxon>Flavobacteriia</taxon>
        <taxon>Flavobacteriales</taxon>
        <taxon>Flavobacteriaceae</taxon>
        <taxon>Flavobacterium</taxon>
    </lineage>
</organism>
<dbReference type="InterPro" id="IPR029045">
    <property type="entry name" value="ClpP/crotonase-like_dom_sf"/>
</dbReference>
<accession>A0AA96EWS3</accession>
<keyword evidence="3" id="KW-0378">Hydrolase</keyword>
<dbReference type="InterPro" id="IPR023562">
    <property type="entry name" value="ClpP/TepA"/>
</dbReference>
<sequence length="435" mass="47882">MKGIIYITGEIGVETTLNDVVQQVKAQSTADSYLVKIDSIGGYVDSGDDIYNYLVNLGKPVTTYTTKALSIASKIFMAGSTRIIPEGASDAIMIHLPWMQVQGTHQVISDFLKDLKAIEDDLVDFYSKVTEIDKETIHSLLTTETYLDAKQALDWGFATQLQPVQLAVAKLHNNELIDENLMNEIKQTLKEVKDFVFGVKPAIKAELILQDATGVSITFPELSESDSPVQDDTATVDGSPAEGEFTMPDSSVFKFEKGVLTEIIAPVEEDTTQEDTTEQVDAEQINDSEPETKAEVIKEIMKWEIDVVSTSFEAGETVKYEYEGVEYTVGAGEYEIPSTGKRVITNADGVIVEVKDAPSEAETVTEEPAAVESEDLKDMVELIEALAKKNAEIEAKYNVLAKQIGSDFSIQTTEPISSIKKENKEGQKTFSIKRK</sequence>
<dbReference type="SUPFAM" id="SSF52096">
    <property type="entry name" value="ClpP/crotonase"/>
    <property type="match status" value="1"/>
</dbReference>
<feature type="compositionally biased region" description="Acidic residues" evidence="2">
    <location>
        <begin position="270"/>
        <end position="289"/>
    </location>
</feature>
<proteinExistence type="predicted"/>
<dbReference type="EMBL" id="CP134890">
    <property type="protein sequence ID" value="WNM22659.1"/>
    <property type="molecule type" value="Genomic_DNA"/>
</dbReference>
<dbReference type="Proteomes" id="UP001304515">
    <property type="component" value="Chromosome"/>
</dbReference>
<evidence type="ECO:0000313" key="4">
    <source>
        <dbReference type="EMBL" id="WNM22659.1"/>
    </source>
</evidence>
<dbReference type="EC" id="3.4.21.92" evidence="3"/>
<dbReference type="RefSeq" id="WP_313322652.1">
    <property type="nucleotide sequence ID" value="NZ_CP134878.1"/>
</dbReference>
<dbReference type="GO" id="GO:0006515">
    <property type="term" value="P:protein quality control for misfolded or incompletely synthesized proteins"/>
    <property type="evidence" value="ECO:0007669"/>
    <property type="project" value="TreeGrafter"/>
</dbReference>
<dbReference type="GO" id="GO:0004252">
    <property type="term" value="F:serine-type endopeptidase activity"/>
    <property type="evidence" value="ECO:0007669"/>
    <property type="project" value="UniProtKB-EC"/>
</dbReference>
<dbReference type="GO" id="GO:0009368">
    <property type="term" value="C:endopeptidase Clp complex"/>
    <property type="evidence" value="ECO:0007669"/>
    <property type="project" value="TreeGrafter"/>
</dbReference>
<dbReference type="KEGG" id="fcj:RN605_04680"/>
<protein>
    <submittedName>
        <fullName evidence="3">Clp protease ClpP</fullName>
        <ecNumber evidence="3">3.4.21.92</ecNumber>
    </submittedName>
</protein>
<evidence type="ECO:0000313" key="3">
    <source>
        <dbReference type="EMBL" id="WNM18608.1"/>
    </source>
</evidence>
<dbReference type="EMBL" id="CP134878">
    <property type="protein sequence ID" value="WNM18608.1"/>
    <property type="molecule type" value="Genomic_DNA"/>
</dbReference>
<dbReference type="PANTHER" id="PTHR10381:SF11">
    <property type="entry name" value="ATP-DEPENDENT CLP PROTEASE PROTEOLYTIC SUBUNIT, MITOCHONDRIAL"/>
    <property type="match status" value="1"/>
</dbReference>
<accession>A0AA96F1Y5</accession>
<gene>
    <name evidence="4" type="ORF">RN605_04680</name>
    <name evidence="3" type="ORF">RN608_11380</name>
</gene>
<feature type="coiled-coil region" evidence="1">
    <location>
        <begin position="376"/>
        <end position="403"/>
    </location>
</feature>
<dbReference type="Gene3D" id="3.90.226.10">
    <property type="entry name" value="2-enoyl-CoA Hydratase, Chain A, domain 1"/>
    <property type="match status" value="1"/>
</dbReference>
<dbReference type="Pfam" id="PF00574">
    <property type="entry name" value="CLP_protease"/>
    <property type="match status" value="1"/>
</dbReference>
<dbReference type="GO" id="GO:0051117">
    <property type="term" value="F:ATPase binding"/>
    <property type="evidence" value="ECO:0007669"/>
    <property type="project" value="TreeGrafter"/>
</dbReference>
<dbReference type="AlphaFoldDB" id="A0AA96EWS3"/>
<name>A0AA96EWS3_9FLAO</name>
<feature type="region of interest" description="Disordered" evidence="2">
    <location>
        <begin position="270"/>
        <end position="290"/>
    </location>
</feature>
<dbReference type="CDD" id="cd07016">
    <property type="entry name" value="S14_ClpP_1"/>
    <property type="match status" value="1"/>
</dbReference>
<keyword evidence="5" id="KW-1185">Reference proteome</keyword>
<evidence type="ECO:0000256" key="2">
    <source>
        <dbReference type="SAM" id="MobiDB-lite"/>
    </source>
</evidence>
<keyword evidence="3" id="KW-0645">Protease</keyword>